<protein>
    <submittedName>
        <fullName evidence="1">Uncharacterized protein</fullName>
    </submittedName>
</protein>
<organism evidence="1">
    <name type="scientific">Arundo donax</name>
    <name type="common">Giant reed</name>
    <name type="synonym">Donax arundinaceus</name>
    <dbReference type="NCBI Taxonomy" id="35708"/>
    <lineage>
        <taxon>Eukaryota</taxon>
        <taxon>Viridiplantae</taxon>
        <taxon>Streptophyta</taxon>
        <taxon>Embryophyta</taxon>
        <taxon>Tracheophyta</taxon>
        <taxon>Spermatophyta</taxon>
        <taxon>Magnoliopsida</taxon>
        <taxon>Liliopsida</taxon>
        <taxon>Poales</taxon>
        <taxon>Poaceae</taxon>
        <taxon>PACMAD clade</taxon>
        <taxon>Arundinoideae</taxon>
        <taxon>Arundineae</taxon>
        <taxon>Arundo</taxon>
    </lineage>
</organism>
<evidence type="ECO:0000313" key="1">
    <source>
        <dbReference type="EMBL" id="JAD66809.1"/>
    </source>
</evidence>
<reference evidence="1" key="1">
    <citation type="submission" date="2014-09" db="EMBL/GenBank/DDBJ databases">
        <authorList>
            <person name="Magalhaes I.L.F."/>
            <person name="Oliveira U."/>
            <person name="Santos F.R."/>
            <person name="Vidigal T.H.D.A."/>
            <person name="Brescovit A.D."/>
            <person name="Santos A.J."/>
        </authorList>
    </citation>
    <scope>NUCLEOTIDE SEQUENCE</scope>
    <source>
        <tissue evidence="1">Shoot tissue taken approximately 20 cm above the soil surface</tissue>
    </source>
</reference>
<sequence length="27" mass="3472">MYTYCTFHVDDIYFPRRAKFHLRQLSY</sequence>
<reference evidence="1" key="2">
    <citation type="journal article" date="2015" name="Data Brief">
        <title>Shoot transcriptome of the giant reed, Arundo donax.</title>
        <authorList>
            <person name="Barrero R.A."/>
            <person name="Guerrero F.D."/>
            <person name="Moolhuijzen P."/>
            <person name="Goolsby J.A."/>
            <person name="Tidwell J."/>
            <person name="Bellgard S.E."/>
            <person name="Bellgard M.I."/>
        </authorList>
    </citation>
    <scope>NUCLEOTIDE SEQUENCE</scope>
    <source>
        <tissue evidence="1">Shoot tissue taken approximately 20 cm above the soil surface</tissue>
    </source>
</reference>
<proteinExistence type="predicted"/>
<accession>A0A0A9BS01</accession>
<name>A0A0A9BS01_ARUDO</name>
<dbReference type="AlphaFoldDB" id="A0A0A9BS01"/>
<dbReference type="EMBL" id="GBRH01231086">
    <property type="protein sequence ID" value="JAD66809.1"/>
    <property type="molecule type" value="Transcribed_RNA"/>
</dbReference>